<dbReference type="SUPFAM" id="SSF46894">
    <property type="entry name" value="C-terminal effector domain of the bipartite response regulators"/>
    <property type="match status" value="1"/>
</dbReference>
<evidence type="ECO:0000313" key="2">
    <source>
        <dbReference type="EMBL" id="PWF24788.1"/>
    </source>
</evidence>
<gene>
    <name evidence="2" type="ORF">DD235_00945</name>
</gene>
<evidence type="ECO:0000313" key="3">
    <source>
        <dbReference type="Proteomes" id="UP000245212"/>
    </source>
</evidence>
<dbReference type="PANTHER" id="PTHR35807">
    <property type="entry name" value="TRANSCRIPTIONAL REGULATOR REDD-RELATED"/>
    <property type="match status" value="1"/>
</dbReference>
<dbReference type="InterPro" id="IPR041664">
    <property type="entry name" value="AAA_16"/>
</dbReference>
<dbReference type="SMART" id="SM01043">
    <property type="entry name" value="BTAD"/>
    <property type="match status" value="1"/>
</dbReference>
<dbReference type="GO" id="GO:0003677">
    <property type="term" value="F:DNA binding"/>
    <property type="evidence" value="ECO:0007669"/>
    <property type="project" value="InterPro"/>
</dbReference>
<dbReference type="Gene3D" id="1.25.40.10">
    <property type="entry name" value="Tetratricopeptide repeat domain"/>
    <property type="match status" value="2"/>
</dbReference>
<dbReference type="Gene3D" id="3.40.50.300">
    <property type="entry name" value="P-loop containing nucleotide triphosphate hydrolases"/>
    <property type="match status" value="1"/>
</dbReference>
<dbReference type="InterPro" id="IPR036388">
    <property type="entry name" value="WH-like_DNA-bd_sf"/>
</dbReference>
<dbReference type="InterPro" id="IPR027417">
    <property type="entry name" value="P-loop_NTPase"/>
</dbReference>
<proteinExistence type="predicted"/>
<dbReference type="Pfam" id="PF13191">
    <property type="entry name" value="AAA_16"/>
    <property type="match status" value="1"/>
</dbReference>
<dbReference type="SUPFAM" id="SSF55073">
    <property type="entry name" value="Nucleotide cyclase"/>
    <property type="match status" value="1"/>
</dbReference>
<dbReference type="SUPFAM" id="SSF48452">
    <property type="entry name" value="TPR-like"/>
    <property type="match status" value="2"/>
</dbReference>
<dbReference type="InterPro" id="IPR051677">
    <property type="entry name" value="AfsR-DnrI-RedD_regulator"/>
</dbReference>
<dbReference type="InterPro" id="IPR005158">
    <property type="entry name" value="BTAD"/>
</dbReference>
<feature type="domain" description="Bacterial transcriptional activator" evidence="1">
    <location>
        <begin position="174"/>
        <end position="312"/>
    </location>
</feature>
<accession>A0A2V1K3I9</accession>
<evidence type="ECO:0000259" key="1">
    <source>
        <dbReference type="SMART" id="SM01043"/>
    </source>
</evidence>
<dbReference type="Proteomes" id="UP000245212">
    <property type="component" value="Unassembled WGS sequence"/>
</dbReference>
<sequence>MDRMLRNITFNYRLLVFVKKNASYSYVKRLLNAFAATIASSQRYNQTLTDFLDLLACHTMPATPPASLDAPADSAPALLRLMGGFNLTIQGVDCSHRLNYDKVRLMLAVLALAQARPVTRAQLAAMIWPDTETADGRSRVRHALHTLRQAFETLPEALEADNTRITLRTDMVQVDVLSLLGDESTPFRIDDPQCLSWYRGPLLDSLNLPPSDTVQAWRQGWQARIEIEMAQCRQRLIERYVQENDLPRAITDTKRWIEQWPEDEACHRQLIRLLLETGQREAAMLAFEHCSRILGERLGVPPSPETQALLGLTPRQAIIVTTTATRHHERDFRPLAIVAVTLNWRTPTRDAELAVEILEQTRHAISSEIQSAGAWSAPASGNTLLAYFGYPELVERPIENAIDLARRLSGLPMHESVNIGIGLHADIALTNADKHPDAAGLMEQAATPLSWQARHREILLSQSALQRLPPRQYITLKRAGRTDHVLEHRPGTAVVPRLHGRSREFDHLAQQWMRLLPGRPPTGIVLTGFAGIGKSLLVDALAEYAAKTEGHCLRLECRDAWRAQPLQPMLHWLRNQLEAGSARLPEESASTVTERLYEQFGLKPGQAAMIDALLQSSIRQPIASDMLEALGAALLHEAVHGGQPRLIVVENLQWADPATLALLRGLLGKPQRTPLMLLGTSRQQPADDLCQTLQLGPLNEIDMAQFVMHRSRQIKLSRKQRQHVMQLSHGVPLYALQLMRQTAQDLPLDHSSSLTDTLCLVLRQLDSGTQEIAQLILLLDERPDSATLGRILALSSDSIDTALVRLRHDGILMTAVDGQPECPVLVRLALRRTVPRRTAQRLHALIARHMIDNDALATRIAPHMEQADDPATPLWWQRAARQEILERQPRRASASLERALSHAHRIDTSEARRLFEFECQLFLGELASATTGPGAAQTARAYEAASRLAPADNANAALMGLWGQWIVSQHTGRYTEALELARRHLRVALDLQHPEAEGWAHYAIGQTYLWCGHLRDAEHALEQSIAILSAVPANDGSNIYGQHAAALTHATLALCQALQGQGEQALLRCQAAIQMAMQSDAGVTLAGCLLLCARIHYLLEDIPAAAALCQGLLPYMPATDQPDPWQSLTRAYAALPRALDGQDTAALEELQSTLPVIQAGMPTLLNSQLCLVARALIAHRQFDAAQALLDQADEINRSQSSYTVEPEIQCLRGDIWLASGHIQQACRAWSLARENALRHGLLPYVCWADQRIQKWPAPDELSQPESATAPQ</sequence>
<dbReference type="GO" id="GO:0006355">
    <property type="term" value="P:regulation of DNA-templated transcription"/>
    <property type="evidence" value="ECO:0007669"/>
    <property type="project" value="InterPro"/>
</dbReference>
<name>A0A2V1K3I9_9BURK</name>
<dbReference type="AlphaFoldDB" id="A0A2V1K3I9"/>
<organism evidence="2 3">
    <name type="scientific">Corticimicrobacter populi</name>
    <dbReference type="NCBI Taxonomy" id="2175229"/>
    <lineage>
        <taxon>Bacteria</taxon>
        <taxon>Pseudomonadati</taxon>
        <taxon>Pseudomonadota</taxon>
        <taxon>Betaproteobacteria</taxon>
        <taxon>Burkholderiales</taxon>
        <taxon>Alcaligenaceae</taxon>
        <taxon>Corticimicrobacter</taxon>
    </lineage>
</organism>
<keyword evidence="3" id="KW-1185">Reference proteome</keyword>
<dbReference type="Pfam" id="PF03704">
    <property type="entry name" value="BTAD"/>
    <property type="match status" value="1"/>
</dbReference>
<dbReference type="SUPFAM" id="SSF52540">
    <property type="entry name" value="P-loop containing nucleoside triphosphate hydrolases"/>
    <property type="match status" value="1"/>
</dbReference>
<dbReference type="EMBL" id="QETA01000001">
    <property type="protein sequence ID" value="PWF24788.1"/>
    <property type="molecule type" value="Genomic_DNA"/>
</dbReference>
<dbReference type="InterPro" id="IPR016032">
    <property type="entry name" value="Sig_transdc_resp-reg_C-effctor"/>
</dbReference>
<reference evidence="3" key="1">
    <citation type="submission" date="2018-05" db="EMBL/GenBank/DDBJ databases">
        <authorList>
            <person name="Li Y."/>
        </authorList>
    </citation>
    <scope>NUCLEOTIDE SEQUENCE [LARGE SCALE GENOMIC DNA]</scope>
    <source>
        <strain evidence="3">3d-2-2</strain>
    </source>
</reference>
<dbReference type="InterPro" id="IPR011990">
    <property type="entry name" value="TPR-like_helical_dom_sf"/>
</dbReference>
<comment type="caution">
    <text evidence="2">The sequence shown here is derived from an EMBL/GenBank/DDBJ whole genome shotgun (WGS) entry which is preliminary data.</text>
</comment>
<dbReference type="InterPro" id="IPR029787">
    <property type="entry name" value="Nucleotide_cyclase"/>
</dbReference>
<dbReference type="Gene3D" id="1.10.10.10">
    <property type="entry name" value="Winged helix-like DNA-binding domain superfamily/Winged helix DNA-binding domain"/>
    <property type="match status" value="1"/>
</dbReference>
<protein>
    <recommendedName>
        <fullName evidence="1">Bacterial transcriptional activator domain-containing protein</fullName>
    </recommendedName>
</protein>